<protein>
    <recommendedName>
        <fullName evidence="3">Uroporphyrinogen-III C-methyltransferase</fullName>
        <ecNumber evidence="2">2.1.1.107</ecNumber>
    </recommendedName>
    <alternativeName>
        <fullName evidence="8">Uroporphyrinogen III methylase</fullName>
    </alternativeName>
</protein>
<evidence type="ECO:0000256" key="5">
    <source>
        <dbReference type="ARBA" id="ARBA00022679"/>
    </source>
</evidence>
<dbReference type="PANTHER" id="PTHR45790">
    <property type="entry name" value="SIROHEME SYNTHASE-RELATED"/>
    <property type="match status" value="1"/>
</dbReference>
<dbReference type="Proteomes" id="UP000187074">
    <property type="component" value="Unassembled WGS sequence"/>
</dbReference>
<comment type="caution">
    <text evidence="11">The sequence shown here is derived from an EMBL/GenBank/DDBJ whole genome shotgun (WGS) entry which is preliminary data.</text>
</comment>
<comment type="similarity">
    <text evidence="1 9">Belongs to the precorrin methyltransferase family.</text>
</comment>
<dbReference type="PANTHER" id="PTHR45790:SF3">
    <property type="entry name" value="S-ADENOSYL-L-METHIONINE-DEPENDENT UROPORPHYRINOGEN III METHYLTRANSFERASE, CHLOROPLASTIC"/>
    <property type="match status" value="1"/>
</dbReference>
<dbReference type="InterPro" id="IPR035996">
    <property type="entry name" value="4pyrrol_Methylase_sf"/>
</dbReference>
<dbReference type="GO" id="GO:0019354">
    <property type="term" value="P:siroheme biosynthetic process"/>
    <property type="evidence" value="ECO:0007669"/>
    <property type="project" value="InterPro"/>
</dbReference>
<dbReference type="GO" id="GO:0032259">
    <property type="term" value="P:methylation"/>
    <property type="evidence" value="ECO:0007669"/>
    <property type="project" value="UniProtKB-KW"/>
</dbReference>
<evidence type="ECO:0000259" key="10">
    <source>
        <dbReference type="Pfam" id="PF00590"/>
    </source>
</evidence>
<dbReference type="EC" id="2.1.1.107" evidence="2"/>
<evidence type="ECO:0000256" key="9">
    <source>
        <dbReference type="RuleBase" id="RU003960"/>
    </source>
</evidence>
<sequence>MRPGMVYIVGAGPGDPELVTLKALRRIQEADVIMYDRLVNDELLSYAKKDALLVFCGKAPGSHSLPQEKINENMVTYARTGHHVVRLKGGDPLIFGRGGEEACELAARGIPFEIVPGVTSALGAASSTGIPLTHRGASTSVAFVSGTSCHGNERSVRWDLLAYSVDTLVVYMGVSRMDDICKEMLAHGKPPSTPVAIVEQGTRAEKRTITGTLGTIHKNALLMNVKNPALLIIGEVVRVRDQLLKLASEAEERTG</sequence>
<dbReference type="FunFam" id="3.40.1010.10:FF:000001">
    <property type="entry name" value="Siroheme synthase"/>
    <property type="match status" value="1"/>
</dbReference>
<accession>A0A1R1ASR4</accession>
<evidence type="ECO:0000256" key="8">
    <source>
        <dbReference type="ARBA" id="ARBA00079776"/>
    </source>
</evidence>
<dbReference type="AlphaFoldDB" id="A0A1R1ASR4"/>
<dbReference type="STRING" id="1401.BK123_30410"/>
<dbReference type="NCBIfam" id="NF004790">
    <property type="entry name" value="PRK06136.1"/>
    <property type="match status" value="1"/>
</dbReference>
<keyword evidence="6" id="KW-0949">S-adenosyl-L-methionine</keyword>
<keyword evidence="7" id="KW-0627">Porphyrin biosynthesis</keyword>
<dbReference type="InterPro" id="IPR000878">
    <property type="entry name" value="4pyrrol_Mease"/>
</dbReference>
<dbReference type="InterPro" id="IPR014777">
    <property type="entry name" value="4pyrrole_Mease_sub1"/>
</dbReference>
<dbReference type="SUPFAM" id="SSF53790">
    <property type="entry name" value="Tetrapyrrole methylase"/>
    <property type="match status" value="1"/>
</dbReference>
<dbReference type="InterPro" id="IPR050161">
    <property type="entry name" value="Siro_Cobalamin_biosynth"/>
</dbReference>
<dbReference type="PROSITE" id="PS00840">
    <property type="entry name" value="SUMT_2"/>
    <property type="match status" value="1"/>
</dbReference>
<evidence type="ECO:0000313" key="11">
    <source>
        <dbReference type="EMBL" id="OME88595.1"/>
    </source>
</evidence>
<dbReference type="OrthoDB" id="9815856at2"/>
<feature type="domain" description="Tetrapyrrole methylase" evidence="10">
    <location>
        <begin position="5"/>
        <end position="216"/>
    </location>
</feature>
<dbReference type="Gene3D" id="3.30.950.10">
    <property type="entry name" value="Methyltransferase, Cobalt-precorrin-4 Transmethylase, Domain 2"/>
    <property type="match status" value="1"/>
</dbReference>
<evidence type="ECO:0000313" key="12">
    <source>
        <dbReference type="Proteomes" id="UP000187074"/>
    </source>
</evidence>
<gene>
    <name evidence="11" type="ORF">BK123_30410</name>
</gene>
<name>A0A1R1ASR4_PAELA</name>
<keyword evidence="4 9" id="KW-0489">Methyltransferase</keyword>
<evidence type="ECO:0000256" key="1">
    <source>
        <dbReference type="ARBA" id="ARBA00005879"/>
    </source>
</evidence>
<dbReference type="InterPro" id="IPR006366">
    <property type="entry name" value="CobA/CysG_C"/>
</dbReference>
<evidence type="ECO:0000256" key="3">
    <source>
        <dbReference type="ARBA" id="ARBA00018323"/>
    </source>
</evidence>
<proteinExistence type="inferred from homology"/>
<dbReference type="NCBIfam" id="TIGR01469">
    <property type="entry name" value="cobA_cysG_Cterm"/>
    <property type="match status" value="1"/>
</dbReference>
<dbReference type="FunFam" id="3.30.950.10:FF:000001">
    <property type="entry name" value="Siroheme synthase"/>
    <property type="match status" value="1"/>
</dbReference>
<evidence type="ECO:0000256" key="2">
    <source>
        <dbReference type="ARBA" id="ARBA00012162"/>
    </source>
</evidence>
<dbReference type="EMBL" id="MRTF01000014">
    <property type="protein sequence ID" value="OME88595.1"/>
    <property type="molecule type" value="Genomic_DNA"/>
</dbReference>
<evidence type="ECO:0000256" key="6">
    <source>
        <dbReference type="ARBA" id="ARBA00022691"/>
    </source>
</evidence>
<evidence type="ECO:0000256" key="7">
    <source>
        <dbReference type="ARBA" id="ARBA00023244"/>
    </source>
</evidence>
<dbReference type="CDD" id="cd11642">
    <property type="entry name" value="SUMT"/>
    <property type="match status" value="1"/>
</dbReference>
<dbReference type="Gene3D" id="3.40.1010.10">
    <property type="entry name" value="Cobalt-precorrin-4 Transmethylase, Domain 1"/>
    <property type="match status" value="1"/>
</dbReference>
<organism evidence="11 12">
    <name type="scientific">Paenibacillus lautus</name>
    <name type="common">Bacillus lautus</name>
    <dbReference type="NCBI Taxonomy" id="1401"/>
    <lineage>
        <taxon>Bacteria</taxon>
        <taxon>Bacillati</taxon>
        <taxon>Bacillota</taxon>
        <taxon>Bacilli</taxon>
        <taxon>Bacillales</taxon>
        <taxon>Paenibacillaceae</taxon>
        <taxon>Paenibacillus</taxon>
    </lineage>
</organism>
<evidence type="ECO:0000256" key="4">
    <source>
        <dbReference type="ARBA" id="ARBA00022603"/>
    </source>
</evidence>
<dbReference type="Pfam" id="PF00590">
    <property type="entry name" value="TP_methylase"/>
    <property type="match status" value="1"/>
</dbReference>
<keyword evidence="5 9" id="KW-0808">Transferase</keyword>
<reference evidence="11 12" key="1">
    <citation type="submission" date="2016-11" db="EMBL/GenBank/DDBJ databases">
        <title>Paenibacillus species isolates.</title>
        <authorList>
            <person name="Beno S.M."/>
        </authorList>
    </citation>
    <scope>NUCLEOTIDE SEQUENCE [LARGE SCALE GENOMIC DNA]</scope>
    <source>
        <strain evidence="11 12">FSL F4-0100</strain>
    </source>
</reference>
<dbReference type="GO" id="GO:0004851">
    <property type="term" value="F:uroporphyrin-III C-methyltransferase activity"/>
    <property type="evidence" value="ECO:0007669"/>
    <property type="project" value="UniProtKB-EC"/>
</dbReference>
<dbReference type="InterPro" id="IPR014776">
    <property type="entry name" value="4pyrrole_Mease_sub2"/>
</dbReference>
<dbReference type="InterPro" id="IPR003043">
    <property type="entry name" value="Uropor_MeTrfase_CS"/>
</dbReference>
<dbReference type="PROSITE" id="PS00839">
    <property type="entry name" value="SUMT_1"/>
    <property type="match status" value="1"/>
</dbReference>